<dbReference type="InterPro" id="IPR036291">
    <property type="entry name" value="NAD(P)-bd_dom_sf"/>
</dbReference>
<dbReference type="Proteomes" id="UP000245765">
    <property type="component" value="Unassembled WGS sequence"/>
</dbReference>
<dbReference type="CDD" id="cd05233">
    <property type="entry name" value="SDR_c"/>
    <property type="match status" value="1"/>
</dbReference>
<dbReference type="Gene3D" id="3.40.50.720">
    <property type="entry name" value="NAD(P)-binding Rossmann-like Domain"/>
    <property type="match status" value="1"/>
</dbReference>
<evidence type="ECO:0000256" key="2">
    <source>
        <dbReference type="ARBA" id="ARBA00023002"/>
    </source>
</evidence>
<sequence>MDRNLSRPGAAAAGEPGSLAALCGALPRGLRLRAERVSAVTRAVLVTGAASGIGAACCRRLAGPGTAILVHTRKNAEGADRVAAEVRATGGEAAVMLGDIADPALPEALVAETLQRFGRLDALVFAAGFADKTPFAQAPDAVFQKSLDAVLWGFLRTARAALPHLKEGRIVAISSFVAHVFRTDVSTFPASAAAKAGMEALVRAIAVEAAANGTTVNAIVPGYTRKDPGAHAALTPAQWEAVTAKIPLRRLGTPDDVAAMAAFLCSAEAGYVTGQAIHVNGGLI</sequence>
<gene>
    <name evidence="4" type="ORF">DFH01_17675</name>
</gene>
<evidence type="ECO:0000313" key="4">
    <source>
        <dbReference type="EMBL" id="PWS35444.1"/>
    </source>
</evidence>
<organism evidence="4 5">
    <name type="scientific">Falsiroseomonas bella</name>
    <dbReference type="NCBI Taxonomy" id="2184016"/>
    <lineage>
        <taxon>Bacteria</taxon>
        <taxon>Pseudomonadati</taxon>
        <taxon>Pseudomonadota</taxon>
        <taxon>Alphaproteobacteria</taxon>
        <taxon>Acetobacterales</taxon>
        <taxon>Roseomonadaceae</taxon>
        <taxon>Falsiroseomonas</taxon>
    </lineage>
</organism>
<dbReference type="InterPro" id="IPR050259">
    <property type="entry name" value="SDR"/>
</dbReference>
<proteinExistence type="inferred from homology"/>
<dbReference type="PANTHER" id="PTHR42879:SF2">
    <property type="entry name" value="3-OXOACYL-[ACYL-CARRIER-PROTEIN] REDUCTASE FABG"/>
    <property type="match status" value="1"/>
</dbReference>
<accession>A0A317F8R7</accession>
<dbReference type="EMBL" id="QGNA01000004">
    <property type="protein sequence ID" value="PWS35444.1"/>
    <property type="molecule type" value="Genomic_DNA"/>
</dbReference>
<dbReference type="InterPro" id="IPR057326">
    <property type="entry name" value="KR_dom"/>
</dbReference>
<reference evidence="5" key="1">
    <citation type="submission" date="2018-05" db="EMBL/GenBank/DDBJ databases">
        <authorList>
            <person name="Du Z."/>
            <person name="Wang X."/>
        </authorList>
    </citation>
    <scope>NUCLEOTIDE SEQUENCE [LARGE SCALE GENOMIC DNA]</scope>
    <source>
        <strain evidence="5">CQN31</strain>
    </source>
</reference>
<dbReference type="SUPFAM" id="SSF51735">
    <property type="entry name" value="NAD(P)-binding Rossmann-fold domains"/>
    <property type="match status" value="1"/>
</dbReference>
<dbReference type="GO" id="GO:0016491">
    <property type="term" value="F:oxidoreductase activity"/>
    <property type="evidence" value="ECO:0007669"/>
    <property type="project" value="UniProtKB-KW"/>
</dbReference>
<dbReference type="OrthoDB" id="8112199at2"/>
<name>A0A317F8R7_9PROT</name>
<dbReference type="InterPro" id="IPR002347">
    <property type="entry name" value="SDR_fam"/>
</dbReference>
<keyword evidence="2" id="KW-0560">Oxidoreductase</keyword>
<feature type="domain" description="Ketoreductase" evidence="3">
    <location>
        <begin position="42"/>
        <end position="242"/>
    </location>
</feature>
<dbReference type="PRINTS" id="PR00081">
    <property type="entry name" value="GDHRDH"/>
</dbReference>
<comment type="similarity">
    <text evidence="1">Belongs to the short-chain dehydrogenases/reductases (SDR) family.</text>
</comment>
<dbReference type="SMART" id="SM00822">
    <property type="entry name" value="PKS_KR"/>
    <property type="match status" value="1"/>
</dbReference>
<dbReference type="Pfam" id="PF13561">
    <property type="entry name" value="adh_short_C2"/>
    <property type="match status" value="1"/>
</dbReference>
<keyword evidence="5" id="KW-1185">Reference proteome</keyword>
<protein>
    <submittedName>
        <fullName evidence="4">Short-chain dehydrogenase</fullName>
    </submittedName>
</protein>
<evidence type="ECO:0000259" key="3">
    <source>
        <dbReference type="SMART" id="SM00822"/>
    </source>
</evidence>
<evidence type="ECO:0000313" key="5">
    <source>
        <dbReference type="Proteomes" id="UP000245765"/>
    </source>
</evidence>
<evidence type="ECO:0000256" key="1">
    <source>
        <dbReference type="ARBA" id="ARBA00006484"/>
    </source>
</evidence>
<dbReference type="AlphaFoldDB" id="A0A317F8R7"/>
<comment type="caution">
    <text evidence="4">The sequence shown here is derived from an EMBL/GenBank/DDBJ whole genome shotgun (WGS) entry which is preliminary data.</text>
</comment>
<dbReference type="PANTHER" id="PTHR42879">
    <property type="entry name" value="3-OXOACYL-(ACYL-CARRIER-PROTEIN) REDUCTASE"/>
    <property type="match status" value="1"/>
</dbReference>
<dbReference type="FunFam" id="3.40.50.720:FF:000173">
    <property type="entry name" value="3-oxoacyl-[acyl-carrier protein] reductase"/>
    <property type="match status" value="1"/>
</dbReference>